<dbReference type="EMBL" id="JMOD01000203">
    <property type="protein sequence ID" value="KCY07961.1"/>
    <property type="molecule type" value="Genomic_DNA"/>
</dbReference>
<evidence type="ECO:0000313" key="3">
    <source>
        <dbReference type="Proteomes" id="UP000027327"/>
    </source>
</evidence>
<proteinExistence type="predicted"/>
<dbReference type="Proteomes" id="UP000027327">
    <property type="component" value="Unassembled WGS sequence"/>
</dbReference>
<feature type="non-terminal residue" evidence="2">
    <location>
        <position position="33"/>
    </location>
</feature>
<accession>A0A062HMY4</accession>
<keyword evidence="1" id="KW-0472">Membrane</keyword>
<comment type="caution">
    <text evidence="2">The sequence shown here is derived from an EMBL/GenBank/DDBJ whole genome shotgun (WGS) entry which is preliminary data.</text>
</comment>
<protein>
    <submittedName>
        <fullName evidence="2">Uncharacterized protein</fullName>
    </submittedName>
</protein>
<evidence type="ECO:0000313" key="2">
    <source>
        <dbReference type="EMBL" id="KCY07961.1"/>
    </source>
</evidence>
<evidence type="ECO:0000256" key="1">
    <source>
        <dbReference type="SAM" id="Phobius"/>
    </source>
</evidence>
<reference evidence="2 3" key="1">
    <citation type="submission" date="2014-04" db="EMBL/GenBank/DDBJ databases">
        <title>Comparative genomics and transcriptomics to identify genetic mechanisms underlying the emergence of carbapenem resistant Acinetobacter baumannii (CRAb).</title>
        <authorList>
            <person name="Harris A.D."/>
            <person name="Johnson K.J."/>
            <person name="George J."/>
            <person name="Nadendla S."/>
            <person name="Daugherty S.C."/>
            <person name="Parankush S."/>
            <person name="Sadzewicz L."/>
            <person name="Tallon L."/>
            <person name="Sengamalay N."/>
            <person name="Hazen T.H."/>
            <person name="Rasko D.A."/>
        </authorList>
    </citation>
    <scope>NUCLEOTIDE SEQUENCE [LARGE SCALE GENOMIC DNA]</scope>
    <source>
        <strain evidence="2 3">21072</strain>
    </source>
</reference>
<organism evidence="2 3">
    <name type="scientific">Acinetobacter baumannii 21072</name>
    <dbReference type="NCBI Taxonomy" id="1310697"/>
    <lineage>
        <taxon>Bacteria</taxon>
        <taxon>Pseudomonadati</taxon>
        <taxon>Pseudomonadota</taxon>
        <taxon>Gammaproteobacteria</taxon>
        <taxon>Moraxellales</taxon>
        <taxon>Moraxellaceae</taxon>
        <taxon>Acinetobacter</taxon>
        <taxon>Acinetobacter calcoaceticus/baumannii complex</taxon>
    </lineage>
</organism>
<keyword evidence="1" id="KW-0812">Transmembrane</keyword>
<gene>
    <name evidence="2" type="ORF">J596_4203</name>
</gene>
<sequence>MFLMALNLGMANRIYLYFVLFIVFPYIYIYKLS</sequence>
<name>A0A062HMY4_ACIBA</name>
<feature type="transmembrane region" description="Helical" evidence="1">
    <location>
        <begin position="14"/>
        <end position="30"/>
    </location>
</feature>
<dbReference type="AlphaFoldDB" id="A0A062HMY4"/>
<keyword evidence="1" id="KW-1133">Transmembrane helix</keyword>